<feature type="chain" id="PRO_5032697424" description="Secreted protein" evidence="1">
    <location>
        <begin position="35"/>
        <end position="143"/>
    </location>
</feature>
<keyword evidence="3" id="KW-1185">Reference proteome</keyword>
<keyword evidence="1" id="KW-0732">Signal</keyword>
<organism evidence="2 3">
    <name type="scientific">Spinactinospora alkalitolerans</name>
    <dbReference type="NCBI Taxonomy" id="687207"/>
    <lineage>
        <taxon>Bacteria</taxon>
        <taxon>Bacillati</taxon>
        <taxon>Actinomycetota</taxon>
        <taxon>Actinomycetes</taxon>
        <taxon>Streptosporangiales</taxon>
        <taxon>Nocardiopsidaceae</taxon>
        <taxon>Spinactinospora</taxon>
    </lineage>
</organism>
<reference evidence="2 3" key="1">
    <citation type="submission" date="2020-07" db="EMBL/GenBank/DDBJ databases">
        <title>Sequencing the genomes of 1000 actinobacteria strains.</title>
        <authorList>
            <person name="Klenk H.-P."/>
        </authorList>
    </citation>
    <scope>NUCLEOTIDE SEQUENCE [LARGE SCALE GENOMIC DNA]</scope>
    <source>
        <strain evidence="2 3">CXB654</strain>
    </source>
</reference>
<sequence>MPIGSSTRRRSARLALAAAAAAATLTAVASTAAAADDAPAEERQHIATTTLGQDLKVTLTAVRAGEYEADVVLTAHRFTDGRWQTVDRAAVGDTWFWYPLTGRGAVCELAVGNRPGEQPTVDVSLLQSPSLGCSQTYRIVVDG</sequence>
<protein>
    <recommendedName>
        <fullName evidence="4">Secreted protein</fullName>
    </recommendedName>
</protein>
<name>A0A852TVW1_9ACTN</name>
<accession>A0A852TVW1</accession>
<dbReference type="RefSeq" id="WP_179643017.1">
    <property type="nucleotide sequence ID" value="NZ_BAAAYY010000001.1"/>
</dbReference>
<dbReference type="Proteomes" id="UP000589036">
    <property type="component" value="Unassembled WGS sequence"/>
</dbReference>
<evidence type="ECO:0000313" key="2">
    <source>
        <dbReference type="EMBL" id="NYE47002.1"/>
    </source>
</evidence>
<dbReference type="PROSITE" id="PS51318">
    <property type="entry name" value="TAT"/>
    <property type="match status" value="1"/>
</dbReference>
<dbReference type="EMBL" id="JACCCC010000001">
    <property type="protein sequence ID" value="NYE47002.1"/>
    <property type="molecule type" value="Genomic_DNA"/>
</dbReference>
<dbReference type="AlphaFoldDB" id="A0A852TVW1"/>
<gene>
    <name evidence="2" type="ORF">HDA32_002122</name>
</gene>
<proteinExistence type="predicted"/>
<evidence type="ECO:0008006" key="4">
    <source>
        <dbReference type="Google" id="ProtNLM"/>
    </source>
</evidence>
<evidence type="ECO:0000313" key="3">
    <source>
        <dbReference type="Proteomes" id="UP000589036"/>
    </source>
</evidence>
<comment type="caution">
    <text evidence="2">The sequence shown here is derived from an EMBL/GenBank/DDBJ whole genome shotgun (WGS) entry which is preliminary data.</text>
</comment>
<evidence type="ECO:0000256" key="1">
    <source>
        <dbReference type="SAM" id="SignalP"/>
    </source>
</evidence>
<dbReference type="InterPro" id="IPR006311">
    <property type="entry name" value="TAT_signal"/>
</dbReference>
<feature type="signal peptide" evidence="1">
    <location>
        <begin position="1"/>
        <end position="34"/>
    </location>
</feature>